<keyword evidence="6" id="KW-1185">Reference proteome</keyword>
<dbReference type="PANTHER" id="PTHR43217">
    <property type="entry name" value="SUCCINATE SEMIALDEHYDE DEHYDROGENASE [NAD(P)+] SAD"/>
    <property type="match status" value="1"/>
</dbReference>
<keyword evidence="2" id="KW-0521">NADP</keyword>
<sequence length="457" mass="48832">MSIYAVTNPATGEVVKKYPTATGPEIAEAIAAADAAFNGFKFSTVGDRAALLHRVADLYAARRDELAAIITREMGKPIFQSGFEVDICVSIYRYYADNGARFLADEELEVAAGGTATVRKQGLGVILGIMPWNYPYYQVARFAAPNLMNGNSVLLKHAPQCPESALAMERIFTDAGAPDGAYVNIFATNEQIADVIADPRVQGVSLTGSERAGSAVAEIAGRNLKKVVLELGGSDPFILLDTKNVDEAVGRAVFGRMVNGGQACNASKRFVVMEDIYDEFVEKFAGALQAIEPGDPTDPKTFLGPLSSQAAADNLDRQVKAAIAEGAVARTGGSKLDEGSAYFRPTVLTNVTPEMNVFHQELFGPVAMVFKATSEEEAVRLANDTPFGLGSSIHTDDEEKALRIAGQIEAGMVFINEPGGTSAELPFGGIKRSGVGRELGKYGMDEFVNRKLIRVKK</sequence>
<dbReference type="Pfam" id="PF00171">
    <property type="entry name" value="Aldedh"/>
    <property type="match status" value="1"/>
</dbReference>
<dbReference type="InterPro" id="IPR016162">
    <property type="entry name" value="Ald_DH_N"/>
</dbReference>
<dbReference type="EMBL" id="BAABEO010000001">
    <property type="protein sequence ID" value="GAA3665786.1"/>
    <property type="molecule type" value="Genomic_DNA"/>
</dbReference>
<dbReference type="CDD" id="cd07100">
    <property type="entry name" value="ALDH_SSADH1_GabD1"/>
    <property type="match status" value="1"/>
</dbReference>
<protein>
    <submittedName>
        <fullName evidence="5">Aldehyde dehydrogenase family protein</fullName>
    </submittedName>
</protein>
<feature type="domain" description="Aldehyde dehydrogenase" evidence="4">
    <location>
        <begin position="4"/>
        <end position="452"/>
    </location>
</feature>
<accession>A0ABP7BQE0</accession>
<name>A0ABP7BQE0_9MICC</name>
<evidence type="ECO:0000256" key="2">
    <source>
        <dbReference type="ARBA" id="ARBA00022857"/>
    </source>
</evidence>
<evidence type="ECO:0000256" key="3">
    <source>
        <dbReference type="ARBA" id="ARBA00023002"/>
    </source>
</evidence>
<dbReference type="Proteomes" id="UP001500752">
    <property type="component" value="Unassembled WGS sequence"/>
</dbReference>
<keyword evidence="3" id="KW-0560">Oxidoreductase</keyword>
<gene>
    <name evidence="5" type="ORF">GCM10023081_00730</name>
</gene>
<dbReference type="SUPFAM" id="SSF53720">
    <property type="entry name" value="ALDH-like"/>
    <property type="match status" value="1"/>
</dbReference>
<comment type="caution">
    <text evidence="5">The sequence shown here is derived from an EMBL/GenBank/DDBJ whole genome shotgun (WGS) entry which is preliminary data.</text>
</comment>
<dbReference type="Gene3D" id="3.40.309.10">
    <property type="entry name" value="Aldehyde Dehydrogenase, Chain A, domain 2"/>
    <property type="match status" value="1"/>
</dbReference>
<evidence type="ECO:0000259" key="4">
    <source>
        <dbReference type="Pfam" id="PF00171"/>
    </source>
</evidence>
<organism evidence="5 6">
    <name type="scientific">Arthrobacter ginkgonis</name>
    <dbReference type="NCBI Taxonomy" id="1630594"/>
    <lineage>
        <taxon>Bacteria</taxon>
        <taxon>Bacillati</taxon>
        <taxon>Actinomycetota</taxon>
        <taxon>Actinomycetes</taxon>
        <taxon>Micrococcales</taxon>
        <taxon>Micrococcaceae</taxon>
        <taxon>Arthrobacter</taxon>
    </lineage>
</organism>
<dbReference type="Gene3D" id="3.40.605.10">
    <property type="entry name" value="Aldehyde Dehydrogenase, Chain A, domain 1"/>
    <property type="match status" value="1"/>
</dbReference>
<reference evidence="6" key="1">
    <citation type="journal article" date="2019" name="Int. J. Syst. Evol. Microbiol.">
        <title>The Global Catalogue of Microorganisms (GCM) 10K type strain sequencing project: providing services to taxonomists for standard genome sequencing and annotation.</title>
        <authorList>
            <consortium name="The Broad Institute Genomics Platform"/>
            <consortium name="The Broad Institute Genome Sequencing Center for Infectious Disease"/>
            <person name="Wu L."/>
            <person name="Ma J."/>
        </authorList>
    </citation>
    <scope>NUCLEOTIDE SEQUENCE [LARGE SCALE GENOMIC DNA]</scope>
    <source>
        <strain evidence="6">JCM 30742</strain>
    </source>
</reference>
<dbReference type="InterPro" id="IPR044148">
    <property type="entry name" value="ALDH_GabD1-like"/>
</dbReference>
<evidence type="ECO:0000256" key="1">
    <source>
        <dbReference type="ARBA" id="ARBA00009986"/>
    </source>
</evidence>
<dbReference type="PANTHER" id="PTHR43217:SF2">
    <property type="entry name" value="SUCCINATE-SEMIALDEHYDE DEHYDROGENASE [NADP(+)]"/>
    <property type="match status" value="1"/>
</dbReference>
<comment type="similarity">
    <text evidence="1">Belongs to the aldehyde dehydrogenase family.</text>
</comment>
<evidence type="ECO:0000313" key="5">
    <source>
        <dbReference type="EMBL" id="GAA3665786.1"/>
    </source>
</evidence>
<evidence type="ECO:0000313" key="6">
    <source>
        <dbReference type="Proteomes" id="UP001500752"/>
    </source>
</evidence>
<dbReference type="InterPro" id="IPR047110">
    <property type="entry name" value="GABD/Sad-like"/>
</dbReference>
<dbReference type="RefSeq" id="WP_345147622.1">
    <property type="nucleotide sequence ID" value="NZ_BAABEO010000001.1"/>
</dbReference>
<dbReference type="InterPro" id="IPR016163">
    <property type="entry name" value="Ald_DH_C"/>
</dbReference>
<dbReference type="InterPro" id="IPR015590">
    <property type="entry name" value="Aldehyde_DH_dom"/>
</dbReference>
<proteinExistence type="inferred from homology"/>
<dbReference type="InterPro" id="IPR016161">
    <property type="entry name" value="Ald_DH/histidinol_DH"/>
</dbReference>